<dbReference type="AlphaFoldDB" id="A0A813ACM5"/>
<keyword evidence="1" id="KW-0472">Membrane</keyword>
<feature type="transmembrane region" description="Helical" evidence="1">
    <location>
        <begin position="20"/>
        <end position="37"/>
    </location>
</feature>
<feature type="transmembrane region" description="Helical" evidence="1">
    <location>
        <begin position="199"/>
        <end position="224"/>
    </location>
</feature>
<feature type="transmembrane region" description="Helical" evidence="1">
    <location>
        <begin position="109"/>
        <end position="132"/>
    </location>
</feature>
<dbReference type="OrthoDB" id="429539at2759"/>
<sequence length="227" mass="25074">MLAALLRPWASELLAVVLRYEVAVVAVVLSVTTHMLTSTTRVIPARMDEEIVESLPWDGLPEDLFTWTRAFFTGLLFRIQELNGRLESGSGPELDVEQVQRDFMDITKVLLAMVGCLFALLTPLIAATWWLLDHPALPQEHLNQVLTFMFGFLAPIERRLRPLLFVGLSVSAALGVTGGPADHDFLSREDGVSCAKRLLISLVLLNLVLSLILFVLVSAVSSLLRAL</sequence>
<evidence type="ECO:0000256" key="1">
    <source>
        <dbReference type="SAM" id="Phobius"/>
    </source>
</evidence>
<keyword evidence="3" id="KW-1185">Reference proteome</keyword>
<accession>A0A813ACM5</accession>
<keyword evidence="1" id="KW-0812">Transmembrane</keyword>
<gene>
    <name evidence="2" type="ORF">SNEC2469_LOCUS27526</name>
</gene>
<dbReference type="EMBL" id="CAJNJA010058097">
    <property type="protein sequence ID" value="CAE7864516.1"/>
    <property type="molecule type" value="Genomic_DNA"/>
</dbReference>
<protein>
    <submittedName>
        <fullName evidence="2">Uncharacterized protein</fullName>
    </submittedName>
</protein>
<dbReference type="Proteomes" id="UP000601435">
    <property type="component" value="Unassembled WGS sequence"/>
</dbReference>
<comment type="caution">
    <text evidence="2">The sequence shown here is derived from an EMBL/GenBank/DDBJ whole genome shotgun (WGS) entry which is preliminary data.</text>
</comment>
<keyword evidence="1" id="KW-1133">Transmembrane helix</keyword>
<proteinExistence type="predicted"/>
<name>A0A813ACM5_9DINO</name>
<evidence type="ECO:0000313" key="3">
    <source>
        <dbReference type="Proteomes" id="UP000601435"/>
    </source>
</evidence>
<evidence type="ECO:0000313" key="2">
    <source>
        <dbReference type="EMBL" id="CAE7864516.1"/>
    </source>
</evidence>
<reference evidence="2" key="1">
    <citation type="submission" date="2021-02" db="EMBL/GenBank/DDBJ databases">
        <authorList>
            <person name="Dougan E. K."/>
            <person name="Rhodes N."/>
            <person name="Thang M."/>
            <person name="Chan C."/>
        </authorList>
    </citation>
    <scope>NUCLEOTIDE SEQUENCE</scope>
</reference>
<organism evidence="2 3">
    <name type="scientific">Symbiodinium necroappetens</name>
    <dbReference type="NCBI Taxonomy" id="1628268"/>
    <lineage>
        <taxon>Eukaryota</taxon>
        <taxon>Sar</taxon>
        <taxon>Alveolata</taxon>
        <taxon>Dinophyceae</taxon>
        <taxon>Suessiales</taxon>
        <taxon>Symbiodiniaceae</taxon>
        <taxon>Symbiodinium</taxon>
    </lineage>
</organism>